<feature type="transmembrane region" description="Helical" evidence="1">
    <location>
        <begin position="524"/>
        <end position="541"/>
    </location>
</feature>
<comment type="caution">
    <text evidence="3">The sequence shown here is derived from an EMBL/GenBank/DDBJ whole genome shotgun (WGS) entry which is preliminary data.</text>
</comment>
<organism evidence="3 4">
    <name type="scientific">Bacillus cereus</name>
    <dbReference type="NCBI Taxonomy" id="1396"/>
    <lineage>
        <taxon>Bacteria</taxon>
        <taxon>Bacillati</taxon>
        <taxon>Bacillota</taxon>
        <taxon>Bacilli</taxon>
        <taxon>Bacillales</taxon>
        <taxon>Bacillaceae</taxon>
        <taxon>Bacillus</taxon>
        <taxon>Bacillus cereus group</taxon>
    </lineage>
</organism>
<sequence length="549" mass="62823">MKKCIILLFSILLLIPIHTSAQTSSKPKVLVLYSTQDDKITNNIQILNTQLGHFTNDITTKSLKKANEITNSSSYTHIVYIGEQKEEFPIETKQLLENFSGPVLVLGQNVEQLSNRFSFITLKAADIRVNKIEYPSNKLKNTLEEERLVQSFDTNGTVLANALGSNSKNPLIIQHETSYYVATPHLFAWMSHYVGEMLFSYFGQKPTTNKVEAYLRLEDVHPAADINQLKEIAELLKEKKIPYMITVIPVYKDPDTGKTLHLKDKPELVDLLRSMQDDGVAIIMHGYTHQFYDSETGEGFEFWDVKTDQPIRQPKHEKPKTKDDFPNIEAYNAYVKKGEEFEEKYTTDHIENGIQELVNAKLYPVAFEAPHYTMSQKGYEILSRYFSTYVGQLQLSDTTWKSMHSPAYRSTPSFLHGMKLMPETVGFIEEDKPHAIAKMKENTVSVAKLSDGVIGAFYHPYLGVKPLKEVLKDLESIPNIEWIDLQKETNEVKMKDIHITTNKDGIHVEKPTSASDVMDYVKQYGFFLILGFFIIVFLLLLRRGKKLES</sequence>
<dbReference type="Proteomes" id="UP000035214">
    <property type="component" value="Unassembled WGS sequence"/>
</dbReference>
<proteinExistence type="predicted"/>
<keyword evidence="1" id="KW-1133">Transmembrane helix</keyword>
<feature type="chain" id="PRO_5002572540" description="DUF2334 domain-containing protein" evidence="2">
    <location>
        <begin position="22"/>
        <end position="549"/>
    </location>
</feature>
<evidence type="ECO:0000256" key="2">
    <source>
        <dbReference type="SAM" id="SignalP"/>
    </source>
</evidence>
<dbReference type="InterPro" id="IPR018763">
    <property type="entry name" value="DUF2334"/>
</dbReference>
<reference evidence="3 4" key="1">
    <citation type="submission" date="2015-04" db="EMBL/GenBank/DDBJ databases">
        <title>Draft Genome Sequences of Eight Spore-Forming Food Isolates of Bacillus cereus Genome sequencing.</title>
        <authorList>
            <person name="Krawcyk A.O."/>
            <person name="de Jong A."/>
            <person name="Eijlander R.T."/>
            <person name="Berendsen E.M."/>
            <person name="Holsappel S."/>
            <person name="Wells-Bennik M."/>
            <person name="Kuipers O.P."/>
        </authorList>
    </citation>
    <scope>NUCLEOTIDE SEQUENCE [LARGE SCALE GENOMIC DNA]</scope>
    <source>
        <strain evidence="3 4">B4077</strain>
    </source>
</reference>
<feature type="signal peptide" evidence="2">
    <location>
        <begin position="1"/>
        <end position="21"/>
    </location>
</feature>
<dbReference type="EMBL" id="LCYI01000055">
    <property type="protein sequence ID" value="KLA23403.1"/>
    <property type="molecule type" value="Genomic_DNA"/>
</dbReference>
<dbReference type="CDD" id="cd10923">
    <property type="entry name" value="CE4_COG5298"/>
    <property type="match status" value="1"/>
</dbReference>
<dbReference type="Pfam" id="PF10096">
    <property type="entry name" value="DUF2334"/>
    <property type="match status" value="1"/>
</dbReference>
<evidence type="ECO:0000313" key="3">
    <source>
        <dbReference type="EMBL" id="KLA23403.1"/>
    </source>
</evidence>
<accession>A0A0G8EGL7</accession>
<dbReference type="SUPFAM" id="SSF88713">
    <property type="entry name" value="Glycoside hydrolase/deacetylase"/>
    <property type="match status" value="1"/>
</dbReference>
<evidence type="ECO:0008006" key="5">
    <source>
        <dbReference type="Google" id="ProtNLM"/>
    </source>
</evidence>
<dbReference type="RefSeq" id="WP_046956653.1">
    <property type="nucleotide sequence ID" value="NZ_LCYI01000055.1"/>
</dbReference>
<name>A0A0G8EGL7_BACCE</name>
<gene>
    <name evidence="3" type="ORF">B4077_0203</name>
</gene>
<keyword evidence="1" id="KW-0472">Membrane</keyword>
<dbReference type="PATRIC" id="fig|1396.428.peg.2094"/>
<protein>
    <recommendedName>
        <fullName evidence="5">DUF2334 domain-containing protein</fullName>
    </recommendedName>
</protein>
<evidence type="ECO:0000256" key="1">
    <source>
        <dbReference type="SAM" id="Phobius"/>
    </source>
</evidence>
<dbReference type="AlphaFoldDB" id="A0A0G8EGL7"/>
<evidence type="ECO:0000313" key="4">
    <source>
        <dbReference type="Proteomes" id="UP000035214"/>
    </source>
</evidence>
<dbReference type="InterPro" id="IPR011330">
    <property type="entry name" value="Glyco_hydro/deAcase_b/a-brl"/>
</dbReference>
<dbReference type="GO" id="GO:0005975">
    <property type="term" value="P:carbohydrate metabolic process"/>
    <property type="evidence" value="ECO:0007669"/>
    <property type="project" value="InterPro"/>
</dbReference>
<keyword evidence="1" id="KW-0812">Transmembrane</keyword>
<keyword evidence="2" id="KW-0732">Signal</keyword>